<protein>
    <submittedName>
        <fullName evidence="3">TniA-like transposition protein</fullName>
    </submittedName>
</protein>
<dbReference type="InterPro" id="IPR001584">
    <property type="entry name" value="Integrase_cat-core"/>
</dbReference>
<evidence type="ECO:0000259" key="2">
    <source>
        <dbReference type="PROSITE" id="PS50994"/>
    </source>
</evidence>
<organism evidence="3 4">
    <name type="scientific">Cupriavidus necator (strain ATCC 43291 / DSM 13513 / CCUG 52238 / LMG 8453 / N-1)</name>
    <name type="common">Ralstonia eutropha</name>
    <dbReference type="NCBI Taxonomy" id="1042878"/>
    <lineage>
        <taxon>Bacteria</taxon>
        <taxon>Pseudomonadati</taxon>
        <taxon>Pseudomonadota</taxon>
        <taxon>Betaproteobacteria</taxon>
        <taxon>Burkholderiales</taxon>
        <taxon>Burkholderiaceae</taxon>
        <taxon>Cupriavidus</taxon>
    </lineage>
</organism>
<feature type="region of interest" description="Disordered" evidence="1">
    <location>
        <begin position="294"/>
        <end position="313"/>
    </location>
</feature>
<dbReference type="EMBL" id="CP002879">
    <property type="protein sequence ID" value="AEI82033.1"/>
    <property type="molecule type" value="Genomic_DNA"/>
</dbReference>
<evidence type="ECO:0000256" key="1">
    <source>
        <dbReference type="SAM" id="MobiDB-lite"/>
    </source>
</evidence>
<gene>
    <name evidence="3" type="primary">tniA</name>
    <name evidence="3" type="ordered locus">CNE_BB1p06130</name>
</gene>
<dbReference type="PROSITE" id="PS50994">
    <property type="entry name" value="INTEGRASE"/>
    <property type="match status" value="1"/>
</dbReference>
<sequence>MTQPTEREFAIARVLRPLGRGPLSRKQADYAGKLLRMHRSTVYRLRQRFLADPVASALSPYDRGPRSGKGRLPAQVENIVNDVLSTWLPQQRYLAHPLFELTIEIRKRCAAAGVTAPARSTVSRRWAAYRKEEALLQAALPAAAIPPGSLVARYPMDIVQVDHTLADVIVVDELYRRPIGRPWLSLAVDVATRCVVGVYVGMDRPNAATVALLLTRVVLPKLSWLASLEVSADWPMHGIPKVLHLDNAAEFKSRALRSGCSQYGVELMYRPAGRPYFGGHIERLNRTLMERVHSLPGSTGSSPKGRKARPPEREASLTIREFEKWLVLEIAQRYHHNAHRGLRGATPYSMWATLGGETPPKLLPDTASEALRFLIQFLPMTHRTVQADGLTLFYIRYWHPIFTAWRATKQKVITRFHPEDLSKIFVSVDGKRYLEATFADLRRDRVSLWEQRSALRHLRAQGQEYVSEAMLFMAIDEQRRIVARARTQSLGASRRRNALKDPVPRNARQENSQVRQGESASVRPTEASVDYSKPAIAYDVEQW</sequence>
<feature type="domain" description="Integrase catalytic" evidence="2">
    <location>
        <begin position="151"/>
        <end position="355"/>
    </location>
</feature>
<feature type="region of interest" description="Disordered" evidence="1">
    <location>
        <begin position="492"/>
        <end position="527"/>
    </location>
</feature>
<dbReference type="SUPFAM" id="SSF53098">
    <property type="entry name" value="Ribonuclease H-like"/>
    <property type="match status" value="1"/>
</dbReference>
<keyword evidence="3" id="KW-0614">Plasmid</keyword>
<name>F8GXG3_CUPNN</name>
<geneLocation type="plasmid" evidence="3 4">
    <name>pBB1</name>
</geneLocation>
<proteinExistence type="predicted"/>
<dbReference type="Pfam" id="PF09299">
    <property type="entry name" value="Mu-transpos_C"/>
    <property type="match status" value="1"/>
</dbReference>
<dbReference type="AlphaFoldDB" id="F8GXG3"/>
<dbReference type="GO" id="GO:0003676">
    <property type="term" value="F:nucleic acid binding"/>
    <property type="evidence" value="ECO:0007669"/>
    <property type="project" value="InterPro"/>
</dbReference>
<evidence type="ECO:0000313" key="3">
    <source>
        <dbReference type="EMBL" id="AEI82033.1"/>
    </source>
</evidence>
<reference evidence="3 4" key="1">
    <citation type="journal article" date="2011" name="J. Bacteriol.">
        <title>Complete genome sequence of the type strain Cupriavidus necator N-1.</title>
        <authorList>
            <person name="Poehlein A."/>
            <person name="Kusian B."/>
            <person name="Friedrich B."/>
            <person name="Daniel R."/>
            <person name="Bowien B."/>
        </authorList>
    </citation>
    <scope>NUCLEOTIDE SEQUENCE [LARGE SCALE GENOMIC DNA]</scope>
    <source>
        <strain evidence="4">ATCC 43291 / DSM 13513 / CCUG 52238 / LMG 8453 / N-1</strain>
        <plasmid evidence="3 4">pBB1</plasmid>
    </source>
</reference>
<accession>F8GXG3</accession>
<dbReference type="Proteomes" id="UP000006798">
    <property type="component" value="Plasmid pBB1"/>
</dbReference>
<dbReference type="HOGENOM" id="CLU_017991_4_0_4"/>
<dbReference type="InterPro" id="IPR036397">
    <property type="entry name" value="RNaseH_sf"/>
</dbReference>
<dbReference type="InterPro" id="IPR012337">
    <property type="entry name" value="RNaseH-like_sf"/>
</dbReference>
<evidence type="ECO:0000313" key="4">
    <source>
        <dbReference type="Proteomes" id="UP000006798"/>
    </source>
</evidence>
<dbReference type="Gene3D" id="3.30.420.10">
    <property type="entry name" value="Ribonuclease H-like superfamily/Ribonuclease H"/>
    <property type="match status" value="1"/>
</dbReference>
<feature type="compositionally biased region" description="Polar residues" evidence="1">
    <location>
        <begin position="509"/>
        <end position="519"/>
    </location>
</feature>
<dbReference type="KEGG" id="cnc:CNE_BB1p06130"/>
<dbReference type="InterPro" id="IPR015378">
    <property type="entry name" value="Transposase-like_Mu_C"/>
</dbReference>
<dbReference type="GO" id="GO:0015074">
    <property type="term" value="P:DNA integration"/>
    <property type="evidence" value="ECO:0007669"/>
    <property type="project" value="InterPro"/>
</dbReference>